<evidence type="ECO:0000313" key="10">
    <source>
        <dbReference type="EMBL" id="OAA49391.1"/>
    </source>
</evidence>
<proteinExistence type="inferred from homology"/>
<feature type="compositionally biased region" description="Basic and acidic residues" evidence="9">
    <location>
        <begin position="30"/>
        <end position="39"/>
    </location>
</feature>
<dbReference type="GO" id="GO:0000070">
    <property type="term" value="P:mitotic sister chromatid segregation"/>
    <property type="evidence" value="ECO:0007669"/>
    <property type="project" value="TreeGrafter"/>
</dbReference>
<reference evidence="10 11" key="1">
    <citation type="journal article" date="2016" name="Genome Biol. Evol.">
        <title>Divergent and convergent evolution of fungal pathogenicity.</title>
        <authorList>
            <person name="Shang Y."/>
            <person name="Xiao G."/>
            <person name="Zheng P."/>
            <person name="Cen K."/>
            <person name="Zhan S."/>
            <person name="Wang C."/>
        </authorList>
    </citation>
    <scope>NUCLEOTIDE SEQUENCE [LARGE SCALE GENOMIC DNA]</scope>
    <source>
        <strain evidence="10 11">RCEF 4871</strain>
    </source>
</reference>
<name>A0A167ISP8_METRR</name>
<feature type="coiled-coil region" evidence="8">
    <location>
        <begin position="121"/>
        <end position="148"/>
    </location>
</feature>
<evidence type="ECO:0000256" key="1">
    <source>
        <dbReference type="ARBA" id="ARBA00004123"/>
    </source>
</evidence>
<comment type="caution">
    <text evidence="10">The sequence shown here is derived from an EMBL/GenBank/DDBJ whole genome shotgun (WGS) entry which is preliminary data.</text>
</comment>
<dbReference type="EMBL" id="AZHC01000003">
    <property type="protein sequence ID" value="OAA49391.1"/>
    <property type="molecule type" value="Genomic_DNA"/>
</dbReference>
<dbReference type="PANTHER" id="PTHR14401">
    <property type="entry name" value="CENTROMERE PROTEIN K"/>
    <property type="match status" value="1"/>
</dbReference>
<dbReference type="OrthoDB" id="9445768at2759"/>
<comment type="subcellular location">
    <subcellularLocation>
        <location evidence="2">Chromosome</location>
        <location evidence="2">Centromere</location>
    </subcellularLocation>
    <subcellularLocation>
        <location evidence="1">Nucleus</location>
    </subcellularLocation>
</comment>
<dbReference type="GO" id="GO:0051382">
    <property type="term" value="P:kinetochore assembly"/>
    <property type="evidence" value="ECO:0007669"/>
    <property type="project" value="InterPro"/>
</dbReference>
<organism evidence="10 11">
    <name type="scientific">Metarhizium rileyi (strain RCEF 4871)</name>
    <name type="common">Nomuraea rileyi</name>
    <dbReference type="NCBI Taxonomy" id="1649241"/>
    <lineage>
        <taxon>Eukaryota</taxon>
        <taxon>Fungi</taxon>
        <taxon>Dikarya</taxon>
        <taxon>Ascomycota</taxon>
        <taxon>Pezizomycotina</taxon>
        <taxon>Sordariomycetes</taxon>
        <taxon>Hypocreomycetidae</taxon>
        <taxon>Hypocreales</taxon>
        <taxon>Clavicipitaceae</taxon>
        <taxon>Metarhizium</taxon>
    </lineage>
</organism>
<dbReference type="GO" id="GO:0005634">
    <property type="term" value="C:nucleus"/>
    <property type="evidence" value="ECO:0007669"/>
    <property type="project" value="UniProtKB-SubCell"/>
</dbReference>
<dbReference type="InterPro" id="IPR020993">
    <property type="entry name" value="Centromere_CenpK"/>
</dbReference>
<evidence type="ECO:0000256" key="7">
    <source>
        <dbReference type="ARBA" id="ARBA00023328"/>
    </source>
</evidence>
<keyword evidence="7" id="KW-0137">Centromere</keyword>
<dbReference type="Proteomes" id="UP000243498">
    <property type="component" value="Unassembled WGS sequence"/>
</dbReference>
<comment type="similarity">
    <text evidence="3">Belongs to the CENP-K/MCM22 family.</text>
</comment>
<evidence type="ECO:0000256" key="6">
    <source>
        <dbReference type="ARBA" id="ARBA00023242"/>
    </source>
</evidence>
<keyword evidence="11" id="KW-1185">Reference proteome</keyword>
<protein>
    <recommendedName>
        <fullName evidence="12">Centromere protein Cenp-K</fullName>
    </recommendedName>
</protein>
<evidence type="ECO:0008006" key="12">
    <source>
        <dbReference type="Google" id="ProtNLM"/>
    </source>
</evidence>
<accession>A0A167ISP8</accession>
<feature type="region of interest" description="Disordered" evidence="9">
    <location>
        <begin position="30"/>
        <end position="74"/>
    </location>
</feature>
<dbReference type="AlphaFoldDB" id="A0A167ISP8"/>
<evidence type="ECO:0000313" key="11">
    <source>
        <dbReference type="Proteomes" id="UP000243498"/>
    </source>
</evidence>
<evidence type="ECO:0000256" key="4">
    <source>
        <dbReference type="ARBA" id="ARBA00022454"/>
    </source>
</evidence>
<gene>
    <name evidence="10" type="ORF">NOR_01314</name>
</gene>
<evidence type="ECO:0000256" key="2">
    <source>
        <dbReference type="ARBA" id="ARBA00004584"/>
    </source>
</evidence>
<dbReference type="GO" id="GO:0000775">
    <property type="term" value="C:chromosome, centromeric region"/>
    <property type="evidence" value="ECO:0007669"/>
    <property type="project" value="UniProtKB-SubCell"/>
</dbReference>
<evidence type="ECO:0000256" key="3">
    <source>
        <dbReference type="ARBA" id="ARBA00005795"/>
    </source>
</evidence>
<feature type="coiled-coil region" evidence="8">
    <location>
        <begin position="175"/>
        <end position="202"/>
    </location>
</feature>
<evidence type="ECO:0000256" key="9">
    <source>
        <dbReference type="SAM" id="MobiDB-lite"/>
    </source>
</evidence>
<keyword evidence="4" id="KW-0158">Chromosome</keyword>
<sequence length="358" mass="40011">MDETSRATEADVYAANLDFTLKELQRKVREHQSELEKVSADTFLQKSHEPTRPTLSNPRNKHQIRSAQAERPLSPEDQAAVIKTALRTINTSSEPFLPFAGSVLPALLALRRAHQTITESRAYLEAHASEADRERKQLESDRASLKDQHLLTDALTSRIAALRQELVAKAEMRPEDSAREKMDELRAKTKSYDRERKQLMRALLDFIDNQLAPMLAAEELGGPVVGDIMEVDPDELAAGFNAQGKLKKPKSGEEDKRQRRIDEIWGAAGRRASAGTGARAARVDGEAEILAAGREMRELTEELSNRLVQAKGDNSASYVVLERESAAARFLVRSKVAQFHPKDANKLRLIDFGRDLEN</sequence>
<evidence type="ECO:0000256" key="8">
    <source>
        <dbReference type="SAM" id="Coils"/>
    </source>
</evidence>
<keyword evidence="5 8" id="KW-0175">Coiled coil</keyword>
<keyword evidence="6" id="KW-0539">Nucleus</keyword>
<evidence type="ECO:0000256" key="5">
    <source>
        <dbReference type="ARBA" id="ARBA00023054"/>
    </source>
</evidence>
<dbReference type="OMA" id="IAQFHPK"/>
<dbReference type="PANTHER" id="PTHR14401:SF6">
    <property type="entry name" value="CENTROMERE PROTEIN K"/>
    <property type="match status" value="1"/>
</dbReference>